<feature type="coiled-coil region" evidence="1">
    <location>
        <begin position="28"/>
        <end position="55"/>
    </location>
</feature>
<evidence type="ECO:0000256" key="2">
    <source>
        <dbReference type="SAM" id="Phobius"/>
    </source>
</evidence>
<evidence type="ECO:0008006" key="5">
    <source>
        <dbReference type="Google" id="ProtNLM"/>
    </source>
</evidence>
<keyword evidence="1" id="KW-0175">Coiled coil</keyword>
<accession>A0A159ZWT3</accession>
<keyword evidence="2" id="KW-0472">Membrane</keyword>
<organism evidence="3 4">
    <name type="scientific">Pseudomonas fluorescens</name>
    <dbReference type="NCBI Taxonomy" id="294"/>
    <lineage>
        <taxon>Bacteria</taxon>
        <taxon>Pseudomonadati</taxon>
        <taxon>Pseudomonadota</taxon>
        <taxon>Gammaproteobacteria</taxon>
        <taxon>Pseudomonadales</taxon>
        <taxon>Pseudomonadaceae</taxon>
        <taxon>Pseudomonas</taxon>
    </lineage>
</organism>
<evidence type="ECO:0000313" key="3">
    <source>
        <dbReference type="EMBL" id="AMZ71429.1"/>
    </source>
</evidence>
<reference evidence="3 4" key="2">
    <citation type="journal article" date="2018" name="Nature">
        <title>Mutant phenotypes for thousands of bacterial genes of unknown function.</title>
        <authorList>
            <person name="Price M.N."/>
            <person name="Wetmore K.M."/>
            <person name="Waters R.J."/>
            <person name="Callaghan M."/>
            <person name="Ray J."/>
            <person name="Liu H."/>
            <person name="Kuehl J.V."/>
            <person name="Melnyk R.A."/>
            <person name="Lamson J.S."/>
            <person name="Suh Y."/>
            <person name="Carlson H.K."/>
            <person name="Esquivel Z."/>
            <person name="Sadeeshkumar H."/>
            <person name="Chakraborty R."/>
            <person name="Zane G.M."/>
            <person name="Rubin B.E."/>
            <person name="Wall J.D."/>
            <person name="Visel A."/>
            <person name="Bristow J."/>
            <person name="Blow M.J."/>
            <person name="Arkin A.P."/>
            <person name="Deutschbauer A.M."/>
        </authorList>
    </citation>
    <scope>NUCLEOTIDE SEQUENCE [LARGE SCALE GENOMIC DNA]</scope>
    <source>
        <strain evidence="3 4">FW300-N2E2</strain>
    </source>
</reference>
<dbReference type="AlphaFoldDB" id="A0A159ZWT3"/>
<protein>
    <recommendedName>
        <fullName evidence="5">Mobilization protein B</fullName>
    </recommendedName>
</protein>
<reference evidence="4" key="1">
    <citation type="submission" date="2016-04" db="EMBL/GenBank/DDBJ databases">
        <authorList>
            <person name="Ray J."/>
            <person name="Price M."/>
            <person name="Deutschbauer A."/>
        </authorList>
    </citation>
    <scope>NUCLEOTIDE SEQUENCE [LARGE SCALE GENOMIC DNA]</scope>
    <source>
        <strain evidence="4">FW300-N2E2</strain>
    </source>
</reference>
<evidence type="ECO:0000313" key="4">
    <source>
        <dbReference type="Proteomes" id="UP000076083"/>
    </source>
</evidence>
<name>A0A159ZWT3_PSEFL</name>
<gene>
    <name evidence="3" type="ORF">TK06_10130</name>
</gene>
<keyword evidence="2" id="KW-1133">Transmembrane helix</keyword>
<feature type="transmembrane region" description="Helical" evidence="2">
    <location>
        <begin position="108"/>
        <end position="131"/>
    </location>
</feature>
<sequence>MGMEEDLNENDLSLRAMAVAAKGIMGAAEKDRKAAEQAITRLADLERRVEQSLQQVPTALRASTAQIAESVASQAAKLLVSKFEEADVAALNAARKYQAASDSLKRRFWLTIVAIHLGVVLPLALLFFFAVPSTDEIAKRKQEIATLEHNIAELKRLGGGVEIEECDGSLCVRTREIPGEKPYHDKATEKKTYRLVWTK</sequence>
<proteinExistence type="predicted"/>
<dbReference type="EMBL" id="CP015225">
    <property type="protein sequence ID" value="AMZ71429.1"/>
    <property type="molecule type" value="Genomic_DNA"/>
</dbReference>
<keyword evidence="2" id="KW-0812">Transmembrane</keyword>
<evidence type="ECO:0000256" key="1">
    <source>
        <dbReference type="SAM" id="Coils"/>
    </source>
</evidence>
<dbReference type="Proteomes" id="UP000076083">
    <property type="component" value="Chromosome"/>
</dbReference>